<protein>
    <submittedName>
        <fullName evidence="2">DUF3784 domain-containing protein</fullName>
    </submittedName>
</protein>
<gene>
    <name evidence="2" type="ORF">IAB31_13035</name>
</gene>
<keyword evidence="1" id="KW-0812">Transmembrane</keyword>
<accession>A0A9D1DAU0</accession>
<dbReference type="EMBL" id="DVGK01000154">
    <property type="protein sequence ID" value="HIR14832.1"/>
    <property type="molecule type" value="Genomic_DNA"/>
</dbReference>
<feature type="transmembrane region" description="Helical" evidence="1">
    <location>
        <begin position="82"/>
        <end position="98"/>
    </location>
</feature>
<keyword evidence="1" id="KW-1133">Transmembrane helix</keyword>
<keyword evidence="1" id="KW-0472">Membrane</keyword>
<dbReference type="InterPro" id="IPR017259">
    <property type="entry name" value="UCP037672"/>
</dbReference>
<evidence type="ECO:0000313" key="3">
    <source>
        <dbReference type="Proteomes" id="UP000886757"/>
    </source>
</evidence>
<feature type="transmembrane region" description="Helical" evidence="1">
    <location>
        <begin position="6"/>
        <end position="22"/>
    </location>
</feature>
<comment type="caution">
    <text evidence="2">The sequence shown here is derived from an EMBL/GenBank/DDBJ whole genome shotgun (WGS) entry which is preliminary data.</text>
</comment>
<reference evidence="2" key="1">
    <citation type="submission" date="2020-10" db="EMBL/GenBank/DDBJ databases">
        <authorList>
            <person name="Gilroy R."/>
        </authorList>
    </citation>
    <scope>NUCLEOTIDE SEQUENCE</scope>
    <source>
        <strain evidence="2">ChiSjej4B22-8148</strain>
    </source>
</reference>
<name>A0A9D1DAU0_9FIRM</name>
<dbReference type="Pfam" id="PF12650">
    <property type="entry name" value="DUF3784"/>
    <property type="match status" value="1"/>
</dbReference>
<evidence type="ECO:0000313" key="2">
    <source>
        <dbReference type="EMBL" id="HIR14832.1"/>
    </source>
</evidence>
<organism evidence="2 3">
    <name type="scientific">Candidatus Choladousia intestinavium</name>
    <dbReference type="NCBI Taxonomy" id="2840727"/>
    <lineage>
        <taxon>Bacteria</taxon>
        <taxon>Bacillati</taxon>
        <taxon>Bacillota</taxon>
        <taxon>Clostridia</taxon>
        <taxon>Lachnospirales</taxon>
        <taxon>Lachnospiraceae</taxon>
        <taxon>Lachnospiraceae incertae sedis</taxon>
        <taxon>Candidatus Choladousia</taxon>
    </lineage>
</organism>
<proteinExistence type="predicted"/>
<sequence length="104" mass="12114">MICIIFDFTMALIFFLFGIGFYKSEGKAAKFLAGYNEKSEDERKKYDENVMCKAYGKRMIFMSLPFLAGILIDIQYPGIGCLTAWAVWFVMFILLLIDRHKKEK</sequence>
<reference evidence="2" key="2">
    <citation type="journal article" date="2021" name="PeerJ">
        <title>Extensive microbial diversity within the chicken gut microbiome revealed by metagenomics and culture.</title>
        <authorList>
            <person name="Gilroy R."/>
            <person name="Ravi A."/>
            <person name="Getino M."/>
            <person name="Pursley I."/>
            <person name="Horton D.L."/>
            <person name="Alikhan N.F."/>
            <person name="Baker D."/>
            <person name="Gharbi K."/>
            <person name="Hall N."/>
            <person name="Watson M."/>
            <person name="Adriaenssens E.M."/>
            <person name="Foster-Nyarko E."/>
            <person name="Jarju S."/>
            <person name="Secka A."/>
            <person name="Antonio M."/>
            <person name="Oren A."/>
            <person name="Chaudhuri R.R."/>
            <person name="La Ragione R."/>
            <person name="Hildebrand F."/>
            <person name="Pallen M.J."/>
        </authorList>
    </citation>
    <scope>NUCLEOTIDE SEQUENCE</scope>
    <source>
        <strain evidence="2">ChiSjej4B22-8148</strain>
    </source>
</reference>
<evidence type="ECO:0000256" key="1">
    <source>
        <dbReference type="SAM" id="Phobius"/>
    </source>
</evidence>
<dbReference type="Proteomes" id="UP000886757">
    <property type="component" value="Unassembled WGS sequence"/>
</dbReference>
<dbReference type="AlphaFoldDB" id="A0A9D1DAU0"/>